<name>A0AA40K201_9PEZI</name>
<dbReference type="AlphaFoldDB" id="A0AA40K201"/>
<keyword evidence="2" id="KW-1185">Reference proteome</keyword>
<reference evidence="1" key="1">
    <citation type="submission" date="2023-06" db="EMBL/GenBank/DDBJ databases">
        <title>Genome-scale phylogeny and comparative genomics of the fungal order Sordariales.</title>
        <authorList>
            <consortium name="Lawrence Berkeley National Laboratory"/>
            <person name="Hensen N."/>
            <person name="Bonometti L."/>
            <person name="Westerberg I."/>
            <person name="Brannstrom I.O."/>
            <person name="Guillou S."/>
            <person name="Cros-Aarteil S."/>
            <person name="Calhoun S."/>
            <person name="Haridas S."/>
            <person name="Kuo A."/>
            <person name="Mondo S."/>
            <person name="Pangilinan J."/>
            <person name="Riley R."/>
            <person name="LaButti K."/>
            <person name="Andreopoulos B."/>
            <person name="Lipzen A."/>
            <person name="Chen C."/>
            <person name="Yanf M."/>
            <person name="Daum C."/>
            <person name="Ng V."/>
            <person name="Clum A."/>
            <person name="Steindorff A."/>
            <person name="Ohm R."/>
            <person name="Martin F."/>
            <person name="Silar P."/>
            <person name="Natvig D."/>
            <person name="Lalanne C."/>
            <person name="Gautier V."/>
            <person name="Ament-velasquez S.L."/>
            <person name="Kruys A."/>
            <person name="Hutchinson M.I."/>
            <person name="Powell A.J."/>
            <person name="Barry K."/>
            <person name="Miller A.N."/>
            <person name="Grigoriev I.V."/>
            <person name="Debuchy R."/>
            <person name="Gladieux P."/>
            <person name="Thoren M.H."/>
            <person name="Johannesson H."/>
        </authorList>
    </citation>
    <scope>NUCLEOTIDE SEQUENCE</scope>
    <source>
        <strain evidence="1">SMH3187-1</strain>
    </source>
</reference>
<organism evidence="1 2">
    <name type="scientific">Schizothecium vesticola</name>
    <dbReference type="NCBI Taxonomy" id="314040"/>
    <lineage>
        <taxon>Eukaryota</taxon>
        <taxon>Fungi</taxon>
        <taxon>Dikarya</taxon>
        <taxon>Ascomycota</taxon>
        <taxon>Pezizomycotina</taxon>
        <taxon>Sordariomycetes</taxon>
        <taxon>Sordariomycetidae</taxon>
        <taxon>Sordariales</taxon>
        <taxon>Schizotheciaceae</taxon>
        <taxon>Schizothecium</taxon>
    </lineage>
</organism>
<proteinExistence type="predicted"/>
<evidence type="ECO:0000313" key="2">
    <source>
        <dbReference type="Proteomes" id="UP001172155"/>
    </source>
</evidence>
<feature type="non-terminal residue" evidence="1">
    <location>
        <position position="1"/>
    </location>
</feature>
<evidence type="ECO:0008006" key="3">
    <source>
        <dbReference type="Google" id="ProtNLM"/>
    </source>
</evidence>
<accession>A0AA40K201</accession>
<evidence type="ECO:0000313" key="1">
    <source>
        <dbReference type="EMBL" id="KAK0743039.1"/>
    </source>
</evidence>
<feature type="non-terminal residue" evidence="1">
    <location>
        <position position="335"/>
    </location>
</feature>
<dbReference type="Proteomes" id="UP001172155">
    <property type="component" value="Unassembled WGS sequence"/>
</dbReference>
<dbReference type="EMBL" id="JAUKUD010000005">
    <property type="protein sequence ID" value="KAK0743039.1"/>
    <property type="molecule type" value="Genomic_DNA"/>
</dbReference>
<gene>
    <name evidence="1" type="ORF">B0T18DRAFT_287444</name>
</gene>
<comment type="caution">
    <text evidence="1">The sequence shown here is derived from an EMBL/GenBank/DDBJ whole genome shotgun (WGS) entry which is preliminary data.</text>
</comment>
<protein>
    <recommendedName>
        <fullName evidence="3">BTB domain-containing protein</fullName>
    </recommendedName>
</protein>
<sequence>SYHIDADLAVKAQDTHGLQVFKVHSALIAAASPVWRQKIYGGEYARPKTGDWVISMCDVDENAAGLDVIFSLIHYKFHEIPARPGMSLLHSIAQVANKYTCVHLLVPYTAKWIEGMDWQMIMTNQSGDDYEKALFITWVFGEPCWFYHTIFHVAYRATLDANCGSLLSGGGVPLEQYGLPSGITDIIAKTRANAVSKMLSMLNASLTGLLDSSSQGNTACCRSEDAAEEIKEQCQMMQLGSLIGGLTKAKMNPVPQVDQYKGSALSLGKQLEDMKVSHFKIPGAKPHQDSHANCGFRGKDITGEAMPEGIDLPGDLIQVLKGKAMRSGAYSAEMF</sequence>